<feature type="transmembrane region" description="Helical" evidence="5">
    <location>
        <begin position="78"/>
        <end position="97"/>
    </location>
</feature>
<comment type="subcellular location">
    <subcellularLocation>
        <location evidence="1">Membrane</location>
    </subcellularLocation>
</comment>
<dbReference type="PANTHER" id="PTHR23017">
    <property type="entry name" value="SERPENTINE RECEPTOR, CLASS X"/>
    <property type="match status" value="1"/>
</dbReference>
<accession>A0AA36DL04</accession>
<evidence type="ECO:0000256" key="1">
    <source>
        <dbReference type="ARBA" id="ARBA00004370"/>
    </source>
</evidence>
<reference evidence="7" key="1">
    <citation type="submission" date="2023-07" db="EMBL/GenBank/DDBJ databases">
        <authorList>
            <consortium name="CYATHOMIX"/>
        </authorList>
    </citation>
    <scope>NUCLEOTIDE SEQUENCE</scope>
    <source>
        <strain evidence="7">N/A</strain>
    </source>
</reference>
<feature type="transmembrane region" description="Helical" evidence="5">
    <location>
        <begin position="149"/>
        <end position="173"/>
    </location>
</feature>
<name>A0AA36DL04_CYLNA</name>
<dbReference type="Gene3D" id="1.20.1070.10">
    <property type="entry name" value="Rhodopsin 7-helix transmembrane proteins"/>
    <property type="match status" value="1"/>
</dbReference>
<dbReference type="CDD" id="cd00637">
    <property type="entry name" value="7tm_classA_rhodopsin-like"/>
    <property type="match status" value="1"/>
</dbReference>
<evidence type="ECO:0000256" key="2">
    <source>
        <dbReference type="ARBA" id="ARBA00022692"/>
    </source>
</evidence>
<dbReference type="Pfam" id="PF10328">
    <property type="entry name" value="7TM_GPCR_Srx"/>
    <property type="match status" value="1"/>
</dbReference>
<protein>
    <recommendedName>
        <fullName evidence="6">G-protein coupled receptors family 1 profile domain-containing protein</fullName>
    </recommendedName>
</protein>
<evidence type="ECO:0000313" key="7">
    <source>
        <dbReference type="EMBL" id="CAJ0588464.1"/>
    </source>
</evidence>
<evidence type="ECO:0000256" key="5">
    <source>
        <dbReference type="SAM" id="Phobius"/>
    </source>
</evidence>
<dbReference type="InterPro" id="IPR017452">
    <property type="entry name" value="GPCR_Rhodpsn_7TM"/>
</dbReference>
<dbReference type="PROSITE" id="PS50262">
    <property type="entry name" value="G_PROTEIN_RECEP_F1_2"/>
    <property type="match status" value="1"/>
</dbReference>
<feature type="domain" description="G-protein coupled receptors family 1 profile" evidence="6">
    <location>
        <begin position="1"/>
        <end position="143"/>
    </location>
</feature>
<dbReference type="SUPFAM" id="SSF81321">
    <property type="entry name" value="Family A G protein-coupled receptor-like"/>
    <property type="match status" value="1"/>
</dbReference>
<dbReference type="PANTHER" id="PTHR23017:SF44">
    <property type="entry name" value="G-PROTEIN COUPLED RECEPTORS FAMILY 1 PROFILE DOMAIN-CONTAINING PROTEIN"/>
    <property type="match status" value="1"/>
</dbReference>
<dbReference type="EMBL" id="CATQJL010000001">
    <property type="protein sequence ID" value="CAJ0588464.1"/>
    <property type="molecule type" value="Genomic_DNA"/>
</dbReference>
<keyword evidence="4 5" id="KW-0472">Membrane</keyword>
<keyword evidence="8" id="KW-1185">Reference proteome</keyword>
<proteinExistence type="predicted"/>
<keyword evidence="2 5" id="KW-0812">Transmembrane</keyword>
<sequence>MNRMCAICLPLQYDVYFSRKVTKILIVISWVVPITLALVLYGYYDCDFVFNNRIWAFVFTQTEECKFISWNIDFYKDLSIVIVIAIVDILTIFKVHITNVEIRKTGRTDSDRRRKNEINFLKQAVMQGIVFVVELFTYFYLAWQFENKWIMWALTTAAWNIVHCSDSLIILGFNAEFRKFLRTPKRIFTIDTLSQRTKTRITDSNSDKRTGT</sequence>
<evidence type="ECO:0000256" key="3">
    <source>
        <dbReference type="ARBA" id="ARBA00022989"/>
    </source>
</evidence>
<evidence type="ECO:0000256" key="4">
    <source>
        <dbReference type="ARBA" id="ARBA00023136"/>
    </source>
</evidence>
<gene>
    <name evidence="7" type="ORF">CYNAS_LOCUS447</name>
</gene>
<evidence type="ECO:0000259" key="6">
    <source>
        <dbReference type="PROSITE" id="PS50262"/>
    </source>
</evidence>
<dbReference type="InterPro" id="IPR019430">
    <property type="entry name" value="7TM_GPCR_serpentine_rcpt_Srx"/>
</dbReference>
<comment type="caution">
    <text evidence="7">The sequence shown here is derived from an EMBL/GenBank/DDBJ whole genome shotgun (WGS) entry which is preliminary data.</text>
</comment>
<feature type="transmembrane region" description="Helical" evidence="5">
    <location>
        <begin position="118"/>
        <end position="143"/>
    </location>
</feature>
<dbReference type="GO" id="GO:0016020">
    <property type="term" value="C:membrane"/>
    <property type="evidence" value="ECO:0007669"/>
    <property type="project" value="UniProtKB-SubCell"/>
</dbReference>
<dbReference type="AlphaFoldDB" id="A0AA36DL04"/>
<feature type="transmembrane region" description="Helical" evidence="5">
    <location>
        <begin position="21"/>
        <end position="44"/>
    </location>
</feature>
<evidence type="ECO:0000313" key="8">
    <source>
        <dbReference type="Proteomes" id="UP001176961"/>
    </source>
</evidence>
<dbReference type="Proteomes" id="UP001176961">
    <property type="component" value="Unassembled WGS sequence"/>
</dbReference>
<organism evidence="7 8">
    <name type="scientific">Cylicocyclus nassatus</name>
    <name type="common">Nematode worm</name>
    <dbReference type="NCBI Taxonomy" id="53992"/>
    <lineage>
        <taxon>Eukaryota</taxon>
        <taxon>Metazoa</taxon>
        <taxon>Ecdysozoa</taxon>
        <taxon>Nematoda</taxon>
        <taxon>Chromadorea</taxon>
        <taxon>Rhabditida</taxon>
        <taxon>Rhabditina</taxon>
        <taxon>Rhabditomorpha</taxon>
        <taxon>Strongyloidea</taxon>
        <taxon>Strongylidae</taxon>
        <taxon>Cylicocyclus</taxon>
    </lineage>
</organism>
<keyword evidence="3 5" id="KW-1133">Transmembrane helix</keyword>